<dbReference type="Gene3D" id="1.10.3210.30">
    <property type="match status" value="1"/>
</dbReference>
<keyword evidence="9" id="KW-0051">Antiviral defense</keyword>
<keyword evidence="12" id="KW-0255">Endonuclease</keyword>
<accession>A0A151AX95</accession>
<dbReference type="PROSITE" id="PS51643">
    <property type="entry name" value="HD_CAS3"/>
    <property type="match status" value="1"/>
</dbReference>
<dbReference type="GO" id="GO:0003724">
    <property type="term" value="F:RNA helicase activity"/>
    <property type="evidence" value="ECO:0007669"/>
    <property type="project" value="TreeGrafter"/>
</dbReference>
<dbReference type="Proteomes" id="UP000075670">
    <property type="component" value="Unassembled WGS sequence"/>
</dbReference>
<evidence type="ECO:0000313" key="12">
    <source>
        <dbReference type="EMBL" id="KYH32289.1"/>
    </source>
</evidence>
<dbReference type="Pfam" id="PF00270">
    <property type="entry name" value="DEAD"/>
    <property type="match status" value="1"/>
</dbReference>
<keyword evidence="4" id="KW-0479">Metal-binding</keyword>
<dbReference type="InterPro" id="IPR001650">
    <property type="entry name" value="Helicase_C-like"/>
</dbReference>
<dbReference type="PROSITE" id="PS51192">
    <property type="entry name" value="HELICASE_ATP_BIND_1"/>
    <property type="match status" value="1"/>
</dbReference>
<dbReference type="SUPFAM" id="SSF52540">
    <property type="entry name" value="P-loop containing nucleoside triphosphate hydrolases"/>
    <property type="match status" value="1"/>
</dbReference>
<feature type="domain" description="HD Cas3-type" evidence="11">
    <location>
        <begin position="6"/>
        <end position="234"/>
    </location>
</feature>
<dbReference type="GO" id="GO:0005524">
    <property type="term" value="F:ATP binding"/>
    <property type="evidence" value="ECO:0007669"/>
    <property type="project" value="UniProtKB-KW"/>
</dbReference>
<evidence type="ECO:0000256" key="9">
    <source>
        <dbReference type="ARBA" id="ARBA00023118"/>
    </source>
</evidence>
<dbReference type="NCBIfam" id="TIGR01596">
    <property type="entry name" value="cas3_HD"/>
    <property type="match status" value="1"/>
</dbReference>
<dbReference type="EMBL" id="LTBC01000004">
    <property type="protein sequence ID" value="KYH32289.1"/>
    <property type="molecule type" value="Genomic_DNA"/>
</dbReference>
<evidence type="ECO:0000256" key="3">
    <source>
        <dbReference type="ARBA" id="ARBA00022722"/>
    </source>
</evidence>
<name>A0A151AX95_9FIRM</name>
<evidence type="ECO:0000256" key="2">
    <source>
        <dbReference type="ARBA" id="ARBA00009046"/>
    </source>
</evidence>
<dbReference type="EC" id="3.6.4.-" evidence="12"/>
<dbReference type="GO" id="GO:0003723">
    <property type="term" value="F:RNA binding"/>
    <property type="evidence" value="ECO:0007669"/>
    <property type="project" value="TreeGrafter"/>
</dbReference>
<keyword evidence="7 12" id="KW-0347">Helicase</keyword>
<evidence type="ECO:0000256" key="5">
    <source>
        <dbReference type="ARBA" id="ARBA00022741"/>
    </source>
</evidence>
<evidence type="ECO:0000256" key="8">
    <source>
        <dbReference type="ARBA" id="ARBA00022840"/>
    </source>
</evidence>
<evidence type="ECO:0000256" key="7">
    <source>
        <dbReference type="ARBA" id="ARBA00022806"/>
    </source>
</evidence>
<evidence type="ECO:0000259" key="11">
    <source>
        <dbReference type="PROSITE" id="PS51643"/>
    </source>
</evidence>
<dbReference type="InterPro" id="IPR014001">
    <property type="entry name" value="Helicase_ATP-bd"/>
</dbReference>
<comment type="similarity">
    <text evidence="2">In the central section; belongs to the CRISPR-associated helicase Cas3 family.</text>
</comment>
<organism evidence="12 13">
    <name type="scientific">Moorella mulderi DSM 14980</name>
    <dbReference type="NCBI Taxonomy" id="1122241"/>
    <lineage>
        <taxon>Bacteria</taxon>
        <taxon>Bacillati</taxon>
        <taxon>Bacillota</taxon>
        <taxon>Clostridia</taxon>
        <taxon>Neomoorellales</taxon>
        <taxon>Neomoorellaceae</taxon>
        <taxon>Neomoorella</taxon>
    </lineage>
</organism>
<evidence type="ECO:0000256" key="4">
    <source>
        <dbReference type="ARBA" id="ARBA00022723"/>
    </source>
</evidence>
<protein>
    <submittedName>
        <fullName evidence="12">CRISPR-associated endonuclease/helicase Cas3</fullName>
        <ecNumber evidence="12">3.1.-.-</ecNumber>
        <ecNumber evidence="12">3.6.4.-</ecNumber>
    </submittedName>
</protein>
<keyword evidence="6 12" id="KW-0378">Hydrolase</keyword>
<comment type="caution">
    <text evidence="12">The sequence shown here is derived from an EMBL/GenBank/DDBJ whole genome shotgun (WGS) entry which is preliminary data.</text>
</comment>
<keyword evidence="5" id="KW-0547">Nucleotide-binding</keyword>
<evidence type="ECO:0000256" key="1">
    <source>
        <dbReference type="ARBA" id="ARBA00006847"/>
    </source>
</evidence>
<dbReference type="GO" id="GO:0046872">
    <property type="term" value="F:metal ion binding"/>
    <property type="evidence" value="ECO:0007669"/>
    <property type="project" value="UniProtKB-KW"/>
</dbReference>
<comment type="similarity">
    <text evidence="1">In the N-terminal section; belongs to the CRISPR-associated nuclease Cas3-HD family.</text>
</comment>
<dbReference type="OrthoDB" id="9810236at2"/>
<dbReference type="InterPro" id="IPR050547">
    <property type="entry name" value="DEAD_box_RNA_helicases"/>
</dbReference>
<dbReference type="InterPro" id="IPR038257">
    <property type="entry name" value="CRISPR-assoc_Cas3_HD_sf"/>
</dbReference>
<dbReference type="NCBIfam" id="TIGR01587">
    <property type="entry name" value="cas3_core"/>
    <property type="match status" value="1"/>
</dbReference>
<dbReference type="GO" id="GO:0016787">
    <property type="term" value="F:hydrolase activity"/>
    <property type="evidence" value="ECO:0007669"/>
    <property type="project" value="UniProtKB-KW"/>
</dbReference>
<dbReference type="CDD" id="cd09641">
    <property type="entry name" value="Cas3''_I"/>
    <property type="match status" value="1"/>
</dbReference>
<dbReference type="Pfam" id="PF18019">
    <property type="entry name" value="Cas3_HD"/>
    <property type="match status" value="1"/>
</dbReference>
<dbReference type="GO" id="GO:0051607">
    <property type="term" value="P:defense response to virus"/>
    <property type="evidence" value="ECO:0007669"/>
    <property type="project" value="UniProtKB-KW"/>
</dbReference>
<dbReference type="PANTHER" id="PTHR47963:SF9">
    <property type="entry name" value="CRISPR-ASSOCIATED ENDONUCLEASE_HELICASE CAS3"/>
    <property type="match status" value="1"/>
</dbReference>
<evidence type="ECO:0000313" key="13">
    <source>
        <dbReference type="Proteomes" id="UP000075670"/>
    </source>
</evidence>
<proteinExistence type="inferred from homology"/>
<feature type="domain" description="Helicase ATP-binding" evidence="10">
    <location>
        <begin position="282"/>
        <end position="472"/>
    </location>
</feature>
<reference evidence="12 13" key="1">
    <citation type="submission" date="2016-02" db="EMBL/GenBank/DDBJ databases">
        <title>Genome sequence of Moorella mulderi DSM 14980.</title>
        <authorList>
            <person name="Poehlein A."/>
            <person name="Daniel R."/>
        </authorList>
    </citation>
    <scope>NUCLEOTIDE SEQUENCE [LARGE SCALE GENOMIC DNA]</scope>
    <source>
        <strain evidence="12 13">DSM 14980</strain>
    </source>
</reference>
<dbReference type="InterPro" id="IPR006474">
    <property type="entry name" value="Helicase_Cas3_CRISPR-ass_core"/>
</dbReference>
<dbReference type="RefSeq" id="WP_062283514.1">
    <property type="nucleotide sequence ID" value="NZ_LTBC01000004.1"/>
</dbReference>
<dbReference type="GO" id="GO:0004519">
    <property type="term" value="F:endonuclease activity"/>
    <property type="evidence" value="ECO:0007669"/>
    <property type="project" value="UniProtKB-KW"/>
</dbReference>
<gene>
    <name evidence="12" type="primary">cas3</name>
    <name evidence="12" type="ORF">MOMUL_15100</name>
</gene>
<dbReference type="EC" id="3.1.-.-" evidence="12"/>
<evidence type="ECO:0000256" key="6">
    <source>
        <dbReference type="ARBA" id="ARBA00022801"/>
    </source>
</evidence>
<dbReference type="InterPro" id="IPR006483">
    <property type="entry name" value="CRISPR-assoc_Cas3_HD"/>
</dbReference>
<keyword evidence="8" id="KW-0067">ATP-binding</keyword>
<dbReference type="PATRIC" id="fig|1122241.3.peg.1590"/>
<dbReference type="AlphaFoldDB" id="A0A151AX95"/>
<keyword evidence="13" id="KW-1185">Reference proteome</keyword>
<dbReference type="Gene3D" id="3.40.50.300">
    <property type="entry name" value="P-loop containing nucleotide triphosphate hydrolases"/>
    <property type="match status" value="2"/>
</dbReference>
<dbReference type="InterPro" id="IPR011545">
    <property type="entry name" value="DEAD/DEAH_box_helicase_dom"/>
</dbReference>
<dbReference type="InterPro" id="IPR054712">
    <property type="entry name" value="Cas3-like_dom"/>
</dbReference>
<sequence length="917" mass="103098">MADFWAKSNGVSLSQHTGDVLAATEVLKKKIGNKIPGDWWLGLKYAALLHDSGKVDPAFQGRIKKQVQKVEDVPADVPKYKDIPHSILSLFFVRPENFTFSQPYLSHVVISAIVFHHWRESFPDYFLGSQEYLIRKKAGELEERAALWNRLSQDLVAEFTRLAEKYGLDPAVMGLNTTLTEYLRYNTLGSAGLLIPPYTLVYLPDHIRAQAARGDEKDRARVFIAGNLMRADHFASMVEESNTGLQIDAIESGRVFTTGEIERALKEKFNTPDYWQKQFFQNHKEAKGDNLVLVAPTGFGKTEFAFLWGAGKKNFILLPMRAAVNKIWERTREMVESLGEKGDDQVALLHSDAALETFSRYQQQGDLESESNTRKAMELARHLARTYIIATADQIAPAALRYPGYERIFAALMNGALVIDEVQAYDPRAAAIITHLVQQNAYLGGSNLIMTATLPPFMSRELVKRLGLVGHQVIRLIDEPEFEGVAASCRHRLGFNVHAGDYASAVTAIIGEAQQGKKVLVVMNTVRAACEIYDKIMALLQQKKLAIETVLLHSRFILKQKDELEKAVVEQYMPNRPDRDAGPCIVVATQIVEASLDIDADVLFTEPSPADSLIQRMGRVFRRFARLTGNNAPPEANVIIIINGGDQPLNSRRRSDQEEKTAGDVQLASGLKTVYNRDLTALSLVILLMALKGEAGLSPGNSLAEELKRKPWVDCFKKSKGKGSSGDMNRRLVEVIKSITGQTLLLTEKEKMDWVELTYGTLDELRRIDNYPLQLQDYIQKYEETLATLDHGYCSDRKRDAERLFRDISAITGVPIEKAGEFYDSIRVWLSGKSMESLNFLELALVILPRFTVNCPYLATSNGEKMRDLDFEAMLPPGLDIKNVTKIRSRLERWLKGIYILDLPYDHVKGLEVQNEQ</sequence>
<evidence type="ECO:0000259" key="10">
    <source>
        <dbReference type="PROSITE" id="PS51192"/>
    </source>
</evidence>
<dbReference type="SMART" id="SM00490">
    <property type="entry name" value="HELICc"/>
    <property type="match status" value="1"/>
</dbReference>
<keyword evidence="3" id="KW-0540">Nuclease</keyword>
<dbReference type="InterPro" id="IPR027417">
    <property type="entry name" value="P-loop_NTPase"/>
</dbReference>
<dbReference type="Pfam" id="PF22590">
    <property type="entry name" value="Cas3-like_C_2"/>
    <property type="match status" value="1"/>
</dbReference>
<dbReference type="PANTHER" id="PTHR47963">
    <property type="entry name" value="DEAD-BOX ATP-DEPENDENT RNA HELICASE 47, MITOCHONDRIAL"/>
    <property type="match status" value="1"/>
</dbReference>